<dbReference type="GO" id="GO:0005813">
    <property type="term" value="C:centrosome"/>
    <property type="evidence" value="ECO:0007669"/>
    <property type="project" value="TreeGrafter"/>
</dbReference>
<evidence type="ECO:0000256" key="1">
    <source>
        <dbReference type="ARBA" id="ARBA00007791"/>
    </source>
</evidence>
<evidence type="ECO:0000256" key="4">
    <source>
        <dbReference type="SAM" id="Coils"/>
    </source>
</evidence>
<evidence type="ECO:0000256" key="3">
    <source>
        <dbReference type="ARBA" id="ARBA00023054"/>
    </source>
</evidence>
<feature type="region of interest" description="Disordered" evidence="5">
    <location>
        <begin position="159"/>
        <end position="200"/>
    </location>
</feature>
<accession>A0A6P7SZQ6</accession>
<dbReference type="GO" id="GO:0032465">
    <property type="term" value="P:regulation of cytokinesis"/>
    <property type="evidence" value="ECO:0007669"/>
    <property type="project" value="TreeGrafter"/>
</dbReference>
<dbReference type="Proteomes" id="UP000515154">
    <property type="component" value="Linkage group LG1"/>
</dbReference>
<dbReference type="RefSeq" id="XP_029643647.2">
    <property type="nucleotide sequence ID" value="XM_029787787.2"/>
</dbReference>
<keyword evidence="6" id="KW-1185">Reference proteome</keyword>
<dbReference type="InterPro" id="IPR026757">
    <property type="entry name" value="ENTR1"/>
</dbReference>
<dbReference type="GO" id="GO:0055037">
    <property type="term" value="C:recycling endosome"/>
    <property type="evidence" value="ECO:0007669"/>
    <property type="project" value="TreeGrafter"/>
</dbReference>
<gene>
    <name evidence="7" type="primary">LOC115218033</name>
</gene>
<keyword evidence="3 4" id="KW-0175">Coiled coil</keyword>
<evidence type="ECO:0000256" key="5">
    <source>
        <dbReference type="SAM" id="MobiDB-lite"/>
    </source>
</evidence>
<organism evidence="6 7">
    <name type="scientific">Octopus sinensis</name>
    <name type="common">East Asian common octopus</name>
    <dbReference type="NCBI Taxonomy" id="2607531"/>
    <lineage>
        <taxon>Eukaryota</taxon>
        <taxon>Metazoa</taxon>
        <taxon>Spiralia</taxon>
        <taxon>Lophotrochozoa</taxon>
        <taxon>Mollusca</taxon>
        <taxon>Cephalopoda</taxon>
        <taxon>Coleoidea</taxon>
        <taxon>Octopodiformes</taxon>
        <taxon>Octopoda</taxon>
        <taxon>Incirrata</taxon>
        <taxon>Octopodidae</taxon>
        <taxon>Octopus</taxon>
    </lineage>
</organism>
<protein>
    <recommendedName>
        <fullName evidence="2">Endosome-associated-trafficking regulator 1</fullName>
    </recommendedName>
</protein>
<dbReference type="GO" id="GO:0045724">
    <property type="term" value="P:positive regulation of cilium assembly"/>
    <property type="evidence" value="ECO:0007669"/>
    <property type="project" value="TreeGrafter"/>
</dbReference>
<name>A0A6P7SZQ6_9MOLL</name>
<dbReference type="GO" id="GO:0005769">
    <property type="term" value="C:early endosome"/>
    <property type="evidence" value="ECO:0007669"/>
    <property type="project" value="TreeGrafter"/>
</dbReference>
<proteinExistence type="inferred from homology"/>
<feature type="compositionally biased region" description="Basic and acidic residues" evidence="5">
    <location>
        <begin position="168"/>
        <end position="180"/>
    </location>
</feature>
<sequence length="428" mass="47866">MNHSPYNRRSLGSSIMAEGGGEEGDENPFSYKNFVHTKDKNILTPQNDDEFERSSQGNDILDGTNALFPDNDFTSPVCQPAEQDGKSKPKKKSSDGNPFSFKKFLAHSGSKNRRHNGPAHDLPDFVQDHYFGDTSRDRNVLDLDLPNCILSSNYVSGASDLNNSKNDLSNHEAQERRRTLLGENQIRNELTNTSPNIENDLSFKTESEDSQPQLASSLPDFLSDGAFVNNNDNTRYPAITVQVNQGRQMAALQINGDTELELRRLREENCELRKELCKAQQQAAKEANRVNKVLKEMEEKQKCEKQETEDLEKIIQQVEANLETTTLRATKAESMVSKLKQDMKLLQKQIQTLQKENEILQSGDLGTAYLKQKTFSASEQLATVAASAEQSLRQLLSGVDSLRMLSAVLASADKVQEESCDNNQKGNS</sequence>
<feature type="coiled-coil region" evidence="4">
    <location>
        <begin position="280"/>
        <end position="363"/>
    </location>
</feature>
<feature type="compositionally biased region" description="Polar residues" evidence="5">
    <location>
        <begin position="1"/>
        <end position="13"/>
    </location>
</feature>
<evidence type="ECO:0000313" key="6">
    <source>
        <dbReference type="Proteomes" id="UP000515154"/>
    </source>
</evidence>
<evidence type="ECO:0000256" key="2">
    <source>
        <dbReference type="ARBA" id="ARBA00016007"/>
    </source>
</evidence>
<dbReference type="GO" id="GO:0036064">
    <property type="term" value="C:ciliary basal body"/>
    <property type="evidence" value="ECO:0007669"/>
    <property type="project" value="TreeGrafter"/>
</dbReference>
<dbReference type="KEGG" id="osn:115218033"/>
<dbReference type="PANTHER" id="PTHR31259">
    <property type="entry name" value="ENDOSOME-ASSOCIATED TRAFFICKING REGULATOR 1"/>
    <property type="match status" value="1"/>
</dbReference>
<feature type="region of interest" description="Disordered" evidence="5">
    <location>
        <begin position="1"/>
        <end position="103"/>
    </location>
</feature>
<dbReference type="AlphaFoldDB" id="A0A6P7SZQ6"/>
<feature type="compositionally biased region" description="Polar residues" evidence="5">
    <location>
        <begin position="185"/>
        <end position="200"/>
    </location>
</feature>
<evidence type="ECO:0000313" key="7">
    <source>
        <dbReference type="RefSeq" id="XP_029643647.2"/>
    </source>
</evidence>
<dbReference type="GO" id="GO:1903566">
    <property type="term" value="P:positive regulation of protein localization to cilium"/>
    <property type="evidence" value="ECO:0007669"/>
    <property type="project" value="TreeGrafter"/>
</dbReference>
<dbReference type="GO" id="GO:0030496">
    <property type="term" value="C:midbody"/>
    <property type="evidence" value="ECO:0007669"/>
    <property type="project" value="TreeGrafter"/>
</dbReference>
<dbReference type="PANTHER" id="PTHR31259:SF3">
    <property type="entry name" value="ENDOSOME-ASSOCIATED-TRAFFICKING REGULATOR 1"/>
    <property type="match status" value="1"/>
</dbReference>
<reference evidence="7" key="1">
    <citation type="submission" date="2025-08" db="UniProtKB">
        <authorList>
            <consortium name="RefSeq"/>
        </authorList>
    </citation>
    <scope>IDENTIFICATION</scope>
</reference>
<comment type="similarity">
    <text evidence="1">Belongs to the ENTR1 family.</text>
</comment>